<evidence type="ECO:0000256" key="5">
    <source>
        <dbReference type="ARBA" id="ARBA00022989"/>
    </source>
</evidence>
<evidence type="ECO:0000259" key="8">
    <source>
        <dbReference type="Pfam" id="PF02687"/>
    </source>
</evidence>
<comment type="similarity">
    <text evidence="2">Belongs to the ABC-4 integral membrane protein family. LolC/E subfamily.</text>
</comment>
<comment type="subcellular location">
    <subcellularLocation>
        <location evidence="1">Cell membrane</location>
        <topology evidence="1">Multi-pass membrane protein</topology>
    </subcellularLocation>
</comment>
<evidence type="ECO:0000313" key="11">
    <source>
        <dbReference type="Proteomes" id="UP001243009"/>
    </source>
</evidence>
<gene>
    <name evidence="10" type="ORF">Q7A36_07205</name>
</gene>
<dbReference type="InterPro" id="IPR051447">
    <property type="entry name" value="Lipoprotein-release_system"/>
</dbReference>
<reference evidence="10 11" key="1">
    <citation type="submission" date="2023-08" db="EMBL/GenBank/DDBJ databases">
        <title>The draft genome sequence of Paracraurococcus sp. LOR1-02.</title>
        <authorList>
            <person name="Kingkaew E."/>
            <person name="Tanasupawat S."/>
        </authorList>
    </citation>
    <scope>NUCLEOTIDE SEQUENCE [LARGE SCALE GENOMIC DNA]</scope>
    <source>
        <strain evidence="10 11">LOR1-02</strain>
    </source>
</reference>
<feature type="domain" description="MacB-like periplasmic core" evidence="9">
    <location>
        <begin position="25"/>
        <end position="253"/>
    </location>
</feature>
<evidence type="ECO:0000256" key="3">
    <source>
        <dbReference type="ARBA" id="ARBA00022475"/>
    </source>
</evidence>
<sequence>MKRWLPFEAIAALRFLREGRMQTGFILAGVTIGVAVIVFLSGLLAGLQANFIRRVLTSQAQIVLLPPEEVARPQRADGPDLVADPLVQRPAQRLRSIDQWQAILGTLRGMPEIGVAAPVASGSALALRGEASRSVGVIGVEPDPWFQVVHLPANMAAGTPRLTSQDVVIGTELGRLIGLEVGARIRLSAANGRDAVLTVTGLFDFGNKAVNERNVYVALRTAQSLLGLEGGVTSLELTVKDVWAAERVAQAIHRMTGVRADSWIATNIQFFTAVNAQQMTNTLIRIFVGISVALGIASVLVVSVVQRSREIGILRAMGARRGQVLRIFLIQGGVLGLLGSLSGSAVGAGTVIAWHGLARQADGSELFPLVLGPVLFVAASLLAMLTGVLAAVAPAVRAARLDPVVAIRG</sequence>
<feature type="transmembrane region" description="Helical" evidence="7">
    <location>
        <begin position="366"/>
        <end position="392"/>
    </location>
</feature>
<evidence type="ECO:0000256" key="1">
    <source>
        <dbReference type="ARBA" id="ARBA00004651"/>
    </source>
</evidence>
<evidence type="ECO:0000313" key="10">
    <source>
        <dbReference type="EMBL" id="MDO9708122.1"/>
    </source>
</evidence>
<dbReference type="InterPro" id="IPR003838">
    <property type="entry name" value="ABC3_permease_C"/>
</dbReference>
<keyword evidence="3" id="KW-1003">Cell membrane</keyword>
<keyword evidence="11" id="KW-1185">Reference proteome</keyword>
<accession>A0ABT9DW55</accession>
<evidence type="ECO:0000256" key="6">
    <source>
        <dbReference type="ARBA" id="ARBA00023136"/>
    </source>
</evidence>
<evidence type="ECO:0000256" key="7">
    <source>
        <dbReference type="SAM" id="Phobius"/>
    </source>
</evidence>
<feature type="transmembrane region" description="Helical" evidence="7">
    <location>
        <begin position="24"/>
        <end position="47"/>
    </location>
</feature>
<evidence type="ECO:0000256" key="2">
    <source>
        <dbReference type="ARBA" id="ARBA00005236"/>
    </source>
</evidence>
<dbReference type="PANTHER" id="PTHR30489:SF0">
    <property type="entry name" value="LIPOPROTEIN-RELEASING SYSTEM TRANSMEMBRANE PROTEIN LOLE"/>
    <property type="match status" value="1"/>
</dbReference>
<keyword evidence="6 7" id="KW-0472">Membrane</keyword>
<dbReference type="Pfam" id="PF12704">
    <property type="entry name" value="MacB_PCD"/>
    <property type="match status" value="1"/>
</dbReference>
<dbReference type="RefSeq" id="WP_305102988.1">
    <property type="nucleotide sequence ID" value="NZ_JAUTWS010000005.1"/>
</dbReference>
<protein>
    <submittedName>
        <fullName evidence="10">ABC transporter permease</fullName>
    </submittedName>
</protein>
<feature type="domain" description="ABC3 transporter permease C-terminal" evidence="8">
    <location>
        <begin position="286"/>
        <end position="403"/>
    </location>
</feature>
<keyword evidence="5 7" id="KW-1133">Transmembrane helix</keyword>
<organism evidence="10 11">
    <name type="scientific">Paracraurococcus lichenis</name>
    <dbReference type="NCBI Taxonomy" id="3064888"/>
    <lineage>
        <taxon>Bacteria</taxon>
        <taxon>Pseudomonadati</taxon>
        <taxon>Pseudomonadota</taxon>
        <taxon>Alphaproteobacteria</taxon>
        <taxon>Acetobacterales</taxon>
        <taxon>Roseomonadaceae</taxon>
        <taxon>Paracraurococcus</taxon>
    </lineage>
</organism>
<dbReference type="PANTHER" id="PTHR30489">
    <property type="entry name" value="LIPOPROTEIN-RELEASING SYSTEM TRANSMEMBRANE PROTEIN LOLE"/>
    <property type="match status" value="1"/>
</dbReference>
<dbReference type="Pfam" id="PF02687">
    <property type="entry name" value="FtsX"/>
    <property type="match status" value="1"/>
</dbReference>
<evidence type="ECO:0000259" key="9">
    <source>
        <dbReference type="Pfam" id="PF12704"/>
    </source>
</evidence>
<dbReference type="InterPro" id="IPR025857">
    <property type="entry name" value="MacB_PCD"/>
</dbReference>
<dbReference type="Proteomes" id="UP001243009">
    <property type="component" value="Unassembled WGS sequence"/>
</dbReference>
<name>A0ABT9DW55_9PROT</name>
<keyword evidence="4 7" id="KW-0812">Transmembrane</keyword>
<proteinExistence type="inferred from homology"/>
<feature type="transmembrane region" description="Helical" evidence="7">
    <location>
        <begin position="283"/>
        <end position="306"/>
    </location>
</feature>
<evidence type="ECO:0000256" key="4">
    <source>
        <dbReference type="ARBA" id="ARBA00022692"/>
    </source>
</evidence>
<feature type="transmembrane region" description="Helical" evidence="7">
    <location>
        <begin position="327"/>
        <end position="354"/>
    </location>
</feature>
<dbReference type="EMBL" id="JAUTWS010000005">
    <property type="protein sequence ID" value="MDO9708122.1"/>
    <property type="molecule type" value="Genomic_DNA"/>
</dbReference>
<comment type="caution">
    <text evidence="10">The sequence shown here is derived from an EMBL/GenBank/DDBJ whole genome shotgun (WGS) entry which is preliminary data.</text>
</comment>